<comment type="catalytic activity">
    <reaction evidence="23">
        <text>Preferential cleavage: (Ac)2-L-Lys-D-Ala-|-D-Ala. Also transpeptidation of peptidyl-alanyl moieties that are N-acyl substituents of D-alanine.</text>
        <dbReference type="EC" id="3.4.16.4"/>
    </reaction>
</comment>
<evidence type="ECO:0000256" key="4">
    <source>
        <dbReference type="ARBA" id="ARBA00007739"/>
    </source>
</evidence>
<evidence type="ECO:0000256" key="17">
    <source>
        <dbReference type="ARBA" id="ARBA00022984"/>
    </source>
</evidence>
<dbReference type="NCBIfam" id="TIGR02074">
    <property type="entry name" value="PBP_1a_fam"/>
    <property type="match status" value="1"/>
</dbReference>
<evidence type="ECO:0000256" key="25">
    <source>
        <dbReference type="ARBA" id="ARBA00049902"/>
    </source>
</evidence>
<evidence type="ECO:0000256" key="18">
    <source>
        <dbReference type="ARBA" id="ARBA00022989"/>
    </source>
</evidence>
<keyword evidence="16" id="KW-0735">Signal-anchor</keyword>
<evidence type="ECO:0000256" key="7">
    <source>
        <dbReference type="ARBA" id="ARBA00022475"/>
    </source>
</evidence>
<evidence type="ECO:0000256" key="27">
    <source>
        <dbReference type="PROSITE-ProRule" id="PRU00182"/>
    </source>
</evidence>
<dbReference type="Pfam" id="PF00905">
    <property type="entry name" value="Transpeptidase"/>
    <property type="match status" value="1"/>
</dbReference>
<feature type="domain" description="Glycosyl transferase family 51" evidence="30">
    <location>
        <begin position="59"/>
        <end position="236"/>
    </location>
</feature>
<dbReference type="InterPro" id="IPR001460">
    <property type="entry name" value="PCN-bd_Tpept"/>
</dbReference>
<evidence type="ECO:0000256" key="1">
    <source>
        <dbReference type="ARBA" id="ARBA00004249"/>
    </source>
</evidence>
<keyword evidence="18 28" id="KW-1133">Transmembrane helix</keyword>
<dbReference type="InterPro" id="IPR012338">
    <property type="entry name" value="Beta-lactam/transpept-like"/>
</dbReference>
<evidence type="ECO:0000256" key="23">
    <source>
        <dbReference type="ARBA" id="ARBA00034000"/>
    </source>
</evidence>
<comment type="subcellular location">
    <subcellularLocation>
        <location evidence="1">Cell inner membrane</location>
        <topology evidence="1">Single-pass type II membrane protein</topology>
    </subcellularLocation>
</comment>
<dbReference type="GO" id="GO:0005886">
    <property type="term" value="C:plasma membrane"/>
    <property type="evidence" value="ECO:0007669"/>
    <property type="project" value="UniProtKB-SubCell"/>
</dbReference>
<dbReference type="Pfam" id="PF17092">
    <property type="entry name" value="PCB_OB"/>
    <property type="match status" value="1"/>
</dbReference>
<dbReference type="GO" id="GO:0030288">
    <property type="term" value="C:outer membrane-bounded periplasmic space"/>
    <property type="evidence" value="ECO:0007669"/>
    <property type="project" value="TreeGrafter"/>
</dbReference>
<evidence type="ECO:0000256" key="15">
    <source>
        <dbReference type="ARBA" id="ARBA00022960"/>
    </source>
</evidence>
<dbReference type="SUPFAM" id="SSF56601">
    <property type="entry name" value="beta-lactamase/transpeptidase-like"/>
    <property type="match status" value="1"/>
</dbReference>
<dbReference type="GO" id="GO:0008658">
    <property type="term" value="F:penicillin binding"/>
    <property type="evidence" value="ECO:0007669"/>
    <property type="project" value="InterPro"/>
</dbReference>
<dbReference type="Pfam" id="PF00912">
    <property type="entry name" value="Transgly"/>
    <property type="match status" value="1"/>
</dbReference>
<dbReference type="GO" id="GO:0009002">
    <property type="term" value="F:serine-type D-Ala-D-Ala carboxypeptidase activity"/>
    <property type="evidence" value="ECO:0007669"/>
    <property type="project" value="UniProtKB-EC"/>
</dbReference>
<keyword evidence="12" id="KW-0808">Transferase</keyword>
<keyword evidence="15" id="KW-0133">Cell shape</keyword>
<keyword evidence="8" id="KW-0997">Cell inner membrane</keyword>
<reference evidence="32 33" key="1">
    <citation type="submission" date="2019-09" db="EMBL/GenBank/DDBJ databases">
        <title>Draft Whole-Genome sequence of Blastochloris sulfoviridis DSM 729.</title>
        <authorList>
            <person name="Meyer T.E."/>
            <person name="Kyndt J.A."/>
        </authorList>
    </citation>
    <scope>NUCLEOTIDE SEQUENCE [LARGE SCALE GENOMIC DNA]</scope>
    <source>
        <strain evidence="32 33">DSM 729</strain>
    </source>
</reference>
<dbReference type="Gene3D" id="2.40.50.140">
    <property type="entry name" value="Nucleic acid-binding proteins"/>
    <property type="match status" value="1"/>
</dbReference>
<dbReference type="UniPathway" id="UPA00219"/>
<evidence type="ECO:0000256" key="14">
    <source>
        <dbReference type="ARBA" id="ARBA00022801"/>
    </source>
</evidence>
<evidence type="ECO:0000256" key="2">
    <source>
        <dbReference type="ARBA" id="ARBA00004752"/>
    </source>
</evidence>
<dbReference type="GO" id="GO:0003723">
    <property type="term" value="F:RNA binding"/>
    <property type="evidence" value="ECO:0007669"/>
    <property type="project" value="UniProtKB-KW"/>
</dbReference>
<keyword evidence="13 28" id="KW-0812">Transmembrane</keyword>
<sequence length="827" mass="91169">MRFLIRFFGFLFAIGTVIFLGGVGAVSYFAWKYSQDLPDYSTLQDYEPPVMTRVHATDGSLVGEYARERRLYLPIQAVPKLVIGAFLAAEDKNFYQHGGLDFSGIARAAVVYFQNLGTNRRPQGASTITQQVAKNFLLTNEVSIDRKIKEALLALRIERTYSKDKILELYLNEIFLGMQAYGVAAASLLYFDKSVHELTVAEAAYLAALPKGPNLFHPFRQRERAIERRNWVIDRMVEEKFITAEDGEAAKKQPLTVTTRPTGAHIFAAEYFAEEVRRELIDRYGEKKLYEGGLSVRTTLDPKLQQMAKKTLMEHLVRFDEQRGWRGPVNRIDLASGDWGVKLGEMRAYGDIPWRLAVVLEAGDQTARIGLQPPRERSGQLATTREIGLLPLDGAKWARWAQGPDKGKPITKVSQAVRPGDVIYVEDASAADAPGQGSKSFKLRQLPDVEGGIVALDPWTGRVLALVGGFSFDESQFNRATQAQRQPGSSFKPFVYAAALDNGYTPSTVVMDAPIEIDQGPGQEAWRPENYSRKFYGPQTLRFGIEQSRNVMTVRLAQDVGMPLIAEYAKRFGVYDDMLPMLSMALGAGETTLLRMAGAYGMFANGGKRIKPTLIDRVQDRYGHTVYRHDERSCQGCDADKWANQPEPTLIDKREQVLDPMTAYQITSMLEGVVQRGTGTALKEVGKPIAGKTGTTNDAKDVWFVGFSPDLVVAAYFGYDRPRSLGQKATGGGIVAPVVRDFMKLALADKPAVPFRVPPGIKLIRINAKTGLRAQPGEGGTILEAFKPGTAPPDSYSIIGVVDAQGRPLTVSPEADRAVGAGTGGLY</sequence>
<dbReference type="GO" id="GO:0071555">
    <property type="term" value="P:cell wall organization"/>
    <property type="evidence" value="ECO:0007669"/>
    <property type="project" value="UniProtKB-KW"/>
</dbReference>
<evidence type="ECO:0000256" key="22">
    <source>
        <dbReference type="ARBA" id="ARBA00023316"/>
    </source>
</evidence>
<evidence type="ECO:0000256" key="24">
    <source>
        <dbReference type="ARBA" id="ARBA00044770"/>
    </source>
</evidence>
<keyword evidence="17" id="KW-0573">Peptidoglycan synthesis</keyword>
<dbReference type="FunFam" id="3.40.710.10:FF:000041">
    <property type="entry name" value="Penicillin-binding protein 1A"/>
    <property type="match status" value="1"/>
</dbReference>
<comment type="similarity">
    <text evidence="3">In the C-terminal section; belongs to the transpeptidase family.</text>
</comment>
<evidence type="ECO:0000256" key="8">
    <source>
        <dbReference type="ARBA" id="ARBA00022519"/>
    </source>
</evidence>
<keyword evidence="14" id="KW-0378">Hydrolase</keyword>
<comment type="pathway">
    <text evidence="2">Cell wall biogenesis; peptidoglycan biosynthesis.</text>
</comment>
<comment type="similarity">
    <text evidence="4">In the N-terminal section; belongs to the glycosyltransferase 51 family.</text>
</comment>
<evidence type="ECO:0000256" key="10">
    <source>
        <dbReference type="ARBA" id="ARBA00022670"/>
    </source>
</evidence>
<evidence type="ECO:0000256" key="16">
    <source>
        <dbReference type="ARBA" id="ARBA00022968"/>
    </source>
</evidence>
<evidence type="ECO:0000256" key="3">
    <source>
        <dbReference type="ARBA" id="ARBA00007090"/>
    </source>
</evidence>
<evidence type="ECO:0000256" key="6">
    <source>
        <dbReference type="ARBA" id="ARBA00018638"/>
    </source>
</evidence>
<dbReference type="InterPro" id="IPR036950">
    <property type="entry name" value="PBP_transglycosylase"/>
</dbReference>
<evidence type="ECO:0000313" key="32">
    <source>
        <dbReference type="EMBL" id="KAA5602100.1"/>
    </source>
</evidence>
<gene>
    <name evidence="32" type="ORF">F1193_06945</name>
</gene>
<keyword evidence="10" id="KW-0645">Protease</keyword>
<dbReference type="GO" id="GO:0046677">
    <property type="term" value="P:response to antibiotic"/>
    <property type="evidence" value="ECO:0007669"/>
    <property type="project" value="UniProtKB-KW"/>
</dbReference>
<dbReference type="InterPro" id="IPR001264">
    <property type="entry name" value="Glyco_trans_51"/>
</dbReference>
<evidence type="ECO:0000256" key="13">
    <source>
        <dbReference type="ARBA" id="ARBA00022692"/>
    </source>
</evidence>
<feature type="domain" description="Penicillin-binding protein transpeptidase" evidence="29">
    <location>
        <begin position="451"/>
        <end position="744"/>
    </location>
</feature>
<evidence type="ECO:0000256" key="19">
    <source>
        <dbReference type="ARBA" id="ARBA00023136"/>
    </source>
</evidence>
<evidence type="ECO:0000256" key="11">
    <source>
        <dbReference type="ARBA" id="ARBA00022676"/>
    </source>
</evidence>
<evidence type="ECO:0000256" key="5">
    <source>
        <dbReference type="ARBA" id="ARBA00012448"/>
    </source>
</evidence>
<organism evidence="32 33">
    <name type="scientific">Blastochloris sulfoviridis</name>
    <dbReference type="NCBI Taxonomy" id="50712"/>
    <lineage>
        <taxon>Bacteria</taxon>
        <taxon>Pseudomonadati</taxon>
        <taxon>Pseudomonadota</taxon>
        <taxon>Alphaproteobacteria</taxon>
        <taxon>Hyphomicrobiales</taxon>
        <taxon>Blastochloridaceae</taxon>
        <taxon>Blastochloris</taxon>
    </lineage>
</organism>
<dbReference type="Gene3D" id="3.40.710.10">
    <property type="entry name" value="DD-peptidase/beta-lactamase superfamily"/>
    <property type="match status" value="2"/>
</dbReference>
<dbReference type="GO" id="GO:0008360">
    <property type="term" value="P:regulation of cell shape"/>
    <property type="evidence" value="ECO:0007669"/>
    <property type="project" value="UniProtKB-KW"/>
</dbReference>
<comment type="caution">
    <text evidence="32">The sequence shown here is derived from an EMBL/GenBank/DDBJ whole genome shotgun (WGS) entry which is preliminary data.</text>
</comment>
<dbReference type="InterPro" id="IPR012340">
    <property type="entry name" value="NA-bd_OB-fold"/>
</dbReference>
<evidence type="ECO:0000256" key="28">
    <source>
        <dbReference type="SAM" id="Phobius"/>
    </source>
</evidence>
<dbReference type="GO" id="GO:0008955">
    <property type="term" value="F:peptidoglycan glycosyltransferase activity"/>
    <property type="evidence" value="ECO:0007669"/>
    <property type="project" value="UniProtKB-EC"/>
</dbReference>
<dbReference type="FunFam" id="1.10.3810.10:FF:000003">
    <property type="entry name" value="Penicillin-binding protein 1a"/>
    <property type="match status" value="1"/>
</dbReference>
<dbReference type="PANTHER" id="PTHR32282">
    <property type="entry name" value="BINDING PROTEIN TRANSPEPTIDASE, PUTATIVE-RELATED"/>
    <property type="match status" value="1"/>
</dbReference>
<dbReference type="InterPro" id="IPR023346">
    <property type="entry name" value="Lysozyme-like_dom_sf"/>
</dbReference>
<feature type="transmembrane region" description="Helical" evidence="28">
    <location>
        <begin position="7"/>
        <end position="31"/>
    </location>
</feature>
<accession>A0A5M6I1P3</accession>
<proteinExistence type="inferred from homology"/>
<dbReference type="OrthoDB" id="9766909at2"/>
<dbReference type="EC" id="3.4.16.4" evidence="5"/>
<dbReference type="GO" id="GO:0009252">
    <property type="term" value="P:peptidoglycan biosynthetic process"/>
    <property type="evidence" value="ECO:0007669"/>
    <property type="project" value="UniProtKB-UniPathway"/>
</dbReference>
<dbReference type="RefSeq" id="WP_150096958.1">
    <property type="nucleotide sequence ID" value="NZ_VWPL01000009.1"/>
</dbReference>
<name>A0A5M6I1P3_9HYPH</name>
<protein>
    <recommendedName>
        <fullName evidence="6">Penicillin-binding protein 1A</fullName>
        <ecNumber evidence="24">2.4.99.28</ecNumber>
        <ecNumber evidence="5">3.4.16.4</ecNumber>
    </recommendedName>
</protein>
<keyword evidence="22" id="KW-0961">Cell wall biogenesis/degradation</keyword>
<dbReference type="SUPFAM" id="SSF53955">
    <property type="entry name" value="Lysozyme-like"/>
    <property type="match status" value="1"/>
</dbReference>
<evidence type="ECO:0000256" key="12">
    <source>
        <dbReference type="ARBA" id="ARBA00022679"/>
    </source>
</evidence>
<keyword evidence="27" id="KW-0694">RNA-binding</keyword>
<dbReference type="PANTHER" id="PTHR32282:SF27">
    <property type="entry name" value="PENICILLIN-BINDING PROTEIN 1A"/>
    <property type="match status" value="1"/>
</dbReference>
<keyword evidence="21" id="KW-0511">Multifunctional enzyme</keyword>
<keyword evidence="33" id="KW-1185">Reference proteome</keyword>
<keyword evidence="19 28" id="KW-0472">Membrane</keyword>
<evidence type="ECO:0000259" key="31">
    <source>
        <dbReference type="Pfam" id="PF17092"/>
    </source>
</evidence>
<feature type="domain" description="Penicillin-binding protein OB-like" evidence="31">
    <location>
        <begin position="325"/>
        <end position="449"/>
    </location>
</feature>
<dbReference type="InterPro" id="IPR050396">
    <property type="entry name" value="Glycosyltr_51/Transpeptidase"/>
</dbReference>
<evidence type="ECO:0000259" key="29">
    <source>
        <dbReference type="Pfam" id="PF00905"/>
    </source>
</evidence>
<evidence type="ECO:0000256" key="9">
    <source>
        <dbReference type="ARBA" id="ARBA00022645"/>
    </source>
</evidence>
<dbReference type="GO" id="GO:0006508">
    <property type="term" value="P:proteolysis"/>
    <property type="evidence" value="ECO:0007669"/>
    <property type="project" value="UniProtKB-KW"/>
</dbReference>
<dbReference type="PROSITE" id="PS50889">
    <property type="entry name" value="S4"/>
    <property type="match status" value="1"/>
</dbReference>
<comment type="pathway">
    <text evidence="26">Glycan biosynthesis.</text>
</comment>
<evidence type="ECO:0000259" key="30">
    <source>
        <dbReference type="Pfam" id="PF00912"/>
    </source>
</evidence>
<dbReference type="EC" id="2.4.99.28" evidence="24"/>
<comment type="catalytic activity">
    <reaction evidence="25">
        <text>[GlcNAc-(1-&gt;4)-Mur2Ac(oyl-L-Ala-gamma-D-Glu-L-Lys-D-Ala-D-Ala)](n)-di-trans,octa-cis-undecaprenyl diphosphate + beta-D-GlcNAc-(1-&gt;4)-Mur2Ac(oyl-L-Ala-gamma-D-Glu-L-Lys-D-Ala-D-Ala)-di-trans,octa-cis-undecaprenyl diphosphate = [GlcNAc-(1-&gt;4)-Mur2Ac(oyl-L-Ala-gamma-D-Glu-L-Lys-D-Ala-D-Ala)](n+1)-di-trans,octa-cis-undecaprenyl diphosphate + di-trans,octa-cis-undecaprenyl diphosphate + H(+)</text>
        <dbReference type="Rhea" id="RHEA:23708"/>
        <dbReference type="Rhea" id="RHEA-COMP:9602"/>
        <dbReference type="Rhea" id="RHEA-COMP:9603"/>
        <dbReference type="ChEBI" id="CHEBI:15378"/>
        <dbReference type="ChEBI" id="CHEBI:58405"/>
        <dbReference type="ChEBI" id="CHEBI:60033"/>
        <dbReference type="ChEBI" id="CHEBI:78435"/>
        <dbReference type="EC" id="2.4.99.28"/>
    </reaction>
</comment>
<dbReference type="EMBL" id="VWPL01000009">
    <property type="protein sequence ID" value="KAA5602100.1"/>
    <property type="molecule type" value="Genomic_DNA"/>
</dbReference>
<keyword evidence="20" id="KW-0046">Antibiotic resistance</keyword>
<keyword evidence="11" id="KW-0328">Glycosyltransferase</keyword>
<evidence type="ECO:0000256" key="20">
    <source>
        <dbReference type="ARBA" id="ARBA00023251"/>
    </source>
</evidence>
<dbReference type="Gene3D" id="1.10.3810.10">
    <property type="entry name" value="Biosynthetic peptidoglycan transglycosylase-like"/>
    <property type="match status" value="1"/>
</dbReference>
<dbReference type="Proteomes" id="UP000323886">
    <property type="component" value="Unassembled WGS sequence"/>
</dbReference>
<dbReference type="AlphaFoldDB" id="A0A5M6I1P3"/>
<keyword evidence="9" id="KW-0121">Carboxypeptidase</keyword>
<evidence type="ECO:0000256" key="21">
    <source>
        <dbReference type="ARBA" id="ARBA00023268"/>
    </source>
</evidence>
<keyword evidence="7" id="KW-1003">Cell membrane</keyword>
<dbReference type="InterPro" id="IPR031376">
    <property type="entry name" value="PCB_OB"/>
</dbReference>
<evidence type="ECO:0000313" key="33">
    <source>
        <dbReference type="Proteomes" id="UP000323886"/>
    </source>
</evidence>
<evidence type="ECO:0000256" key="26">
    <source>
        <dbReference type="ARBA" id="ARBA00060592"/>
    </source>
</evidence>